<evidence type="ECO:0000259" key="1">
    <source>
        <dbReference type="Pfam" id="PF14727"/>
    </source>
</evidence>
<dbReference type="EMBL" id="OU892277">
    <property type="protein sequence ID" value="CAG9760692.1"/>
    <property type="molecule type" value="Genomic_DNA"/>
</dbReference>
<sequence length="615" mass="70244">MSLFKIRQFWYTTSEDDEYFDQNSLIVSRFNSDFDYIVTASHSGVLRIFNPSENGFHPNDAIVEKIFDHPILQIASGRLVSGNQSMQLAVLHPKLLAIYSLVITVGKIEHGNQSYLQLLYEHKLRRSAANFVVGPFGGSQNRDFICVQSLDGIFSFFEQESQVTHVALPDFLLPGPLDYIVKTDSFITVSSDWGIVTYKYKNLSEAADESTDPIYSKPKLISDWFYYLGETVTDIQVTNDIINRESWIVILGEKHLICLTDNGMPKFMKKLDYSPICMHSYVIDTKVFTLITAETNMLLVYENTTLKWSAQFDCLPIAIHRVFLKSIKGALVLLTEEGRLECCYLGTEPSFFVAPPLNFQEIDFVTAEKELVDLEKVMTSFNSSGVFLFESVAHELNGREIEKVRDPGLTSTVKSLLTLNEYESKTLNTAGWNWFGGTLPSFVKTTDNDGTFNLLIPLHNLFGVFADYENVIMGKQKIKLVRARNDENCYITETGEKKAAITISSIELKVKYVYLNDMIKLNVFEEIAKNKPIFNAYRNWEIHELPALRTTKRDIWTINQTPPNIINLENSHSEGTIPNLHKKLTNCRHHKLSWCSCSIVNVYKIYNYIVRVLSN</sequence>
<dbReference type="PANTHER" id="PTHR20991:SF0">
    <property type="entry name" value="PROTEIN PTHB1"/>
    <property type="match status" value="1"/>
</dbReference>
<dbReference type="GO" id="GO:0016020">
    <property type="term" value="C:membrane"/>
    <property type="evidence" value="ECO:0007669"/>
    <property type="project" value="TreeGrafter"/>
</dbReference>
<accession>A0A9N9MFF2</accession>
<dbReference type="Proteomes" id="UP001152799">
    <property type="component" value="Chromosome 1"/>
</dbReference>
<dbReference type="InterPro" id="IPR049512">
    <property type="entry name" value="DJR-like_dom"/>
</dbReference>
<feature type="domain" description="Double jelly roll-like" evidence="2">
    <location>
        <begin position="383"/>
        <end position="561"/>
    </location>
</feature>
<reference evidence="3" key="1">
    <citation type="submission" date="2022-01" db="EMBL/GenBank/DDBJ databases">
        <authorList>
            <person name="King R."/>
        </authorList>
    </citation>
    <scope>NUCLEOTIDE SEQUENCE</scope>
</reference>
<dbReference type="GO" id="GO:0034464">
    <property type="term" value="C:BBSome"/>
    <property type="evidence" value="ECO:0007669"/>
    <property type="project" value="InterPro"/>
</dbReference>
<keyword evidence="4" id="KW-1185">Reference proteome</keyword>
<dbReference type="OrthoDB" id="10262646at2759"/>
<name>A0A9N9MFF2_9CUCU</name>
<proteinExistence type="predicted"/>
<dbReference type="GO" id="GO:0060271">
    <property type="term" value="P:cilium assembly"/>
    <property type="evidence" value="ECO:0007669"/>
    <property type="project" value="TreeGrafter"/>
</dbReference>
<evidence type="ECO:0000259" key="2">
    <source>
        <dbReference type="Pfam" id="PF21738"/>
    </source>
</evidence>
<dbReference type="PANTHER" id="PTHR20991">
    <property type="entry name" value="PARATHYROID HORMONE-RESPONSIVE B1 GENE"/>
    <property type="match status" value="1"/>
</dbReference>
<protein>
    <submittedName>
        <fullName evidence="3">Uncharacterized protein</fullName>
    </submittedName>
</protein>
<feature type="domain" description="PTHB1 N-terminal" evidence="1">
    <location>
        <begin position="1"/>
        <end position="349"/>
    </location>
</feature>
<gene>
    <name evidence="3" type="ORF">CEUTPL_LOCUS1413</name>
</gene>
<evidence type="ECO:0000313" key="3">
    <source>
        <dbReference type="EMBL" id="CAG9760692.1"/>
    </source>
</evidence>
<dbReference type="Pfam" id="PF21738">
    <property type="entry name" value="DJR-like_dom"/>
    <property type="match status" value="1"/>
</dbReference>
<evidence type="ECO:0000313" key="4">
    <source>
        <dbReference type="Proteomes" id="UP001152799"/>
    </source>
</evidence>
<dbReference type="Pfam" id="PF14727">
    <property type="entry name" value="PHTB1_N"/>
    <property type="match status" value="1"/>
</dbReference>
<organism evidence="3 4">
    <name type="scientific">Ceutorhynchus assimilis</name>
    <name type="common">cabbage seed weevil</name>
    <dbReference type="NCBI Taxonomy" id="467358"/>
    <lineage>
        <taxon>Eukaryota</taxon>
        <taxon>Metazoa</taxon>
        <taxon>Ecdysozoa</taxon>
        <taxon>Arthropoda</taxon>
        <taxon>Hexapoda</taxon>
        <taxon>Insecta</taxon>
        <taxon>Pterygota</taxon>
        <taxon>Neoptera</taxon>
        <taxon>Endopterygota</taxon>
        <taxon>Coleoptera</taxon>
        <taxon>Polyphaga</taxon>
        <taxon>Cucujiformia</taxon>
        <taxon>Curculionidae</taxon>
        <taxon>Ceutorhynchinae</taxon>
        <taxon>Ceutorhynchus</taxon>
    </lineage>
</organism>
<dbReference type="InterPro" id="IPR026511">
    <property type="entry name" value="PTHB1"/>
</dbReference>
<dbReference type="InterPro" id="IPR028073">
    <property type="entry name" value="PHTB1_N_dom"/>
</dbReference>
<dbReference type="AlphaFoldDB" id="A0A9N9MFF2"/>